<gene>
    <name evidence="8" type="ORF">BDBG_08313</name>
</gene>
<keyword evidence="6" id="KW-0539">Nucleus</keyword>
<evidence type="ECO:0000313" key="9">
    <source>
        <dbReference type="Proteomes" id="UP000002038"/>
    </source>
</evidence>
<dbReference type="PANTHER" id="PTHR28280">
    <property type="entry name" value="SHUTTLING PRE-60S FACTOR ECM1"/>
    <property type="match status" value="1"/>
</dbReference>
<feature type="region of interest" description="Disordered" evidence="7">
    <location>
        <begin position="84"/>
        <end position="115"/>
    </location>
</feature>
<feature type="compositionally biased region" description="Acidic residues" evidence="7">
    <location>
        <begin position="162"/>
        <end position="173"/>
    </location>
</feature>
<dbReference type="GO" id="GO:0000055">
    <property type="term" value="P:ribosomal large subunit export from nucleus"/>
    <property type="evidence" value="ECO:0007669"/>
    <property type="project" value="TreeGrafter"/>
</dbReference>
<keyword evidence="9" id="KW-1185">Reference proteome</keyword>
<dbReference type="InterPro" id="IPR022784">
    <property type="entry name" value="Ribosome_bgen_Alb1"/>
</dbReference>
<dbReference type="EMBL" id="GG657470">
    <property type="protein sequence ID" value="OAT13040.1"/>
    <property type="molecule type" value="Genomic_DNA"/>
</dbReference>
<evidence type="ECO:0000256" key="2">
    <source>
        <dbReference type="ARBA" id="ARBA00004496"/>
    </source>
</evidence>
<dbReference type="GO" id="GO:0005737">
    <property type="term" value="C:cytoplasm"/>
    <property type="evidence" value="ECO:0007669"/>
    <property type="project" value="UniProtKB-SubCell"/>
</dbReference>
<evidence type="ECO:0008006" key="10">
    <source>
        <dbReference type="Google" id="ProtNLM"/>
    </source>
</evidence>
<dbReference type="RefSeq" id="XP_002621282.2">
    <property type="nucleotide sequence ID" value="XM_002621236.2"/>
</dbReference>
<evidence type="ECO:0000256" key="4">
    <source>
        <dbReference type="ARBA" id="ARBA00022490"/>
    </source>
</evidence>
<evidence type="ECO:0000256" key="6">
    <source>
        <dbReference type="ARBA" id="ARBA00023242"/>
    </source>
</evidence>
<name>A0A179UYX7_BLAGS</name>
<dbReference type="AlphaFoldDB" id="A0A179UYX7"/>
<evidence type="ECO:0000256" key="7">
    <source>
        <dbReference type="SAM" id="MobiDB-lite"/>
    </source>
</evidence>
<evidence type="ECO:0000256" key="1">
    <source>
        <dbReference type="ARBA" id="ARBA00004123"/>
    </source>
</evidence>
<dbReference type="GO" id="GO:0005730">
    <property type="term" value="C:nucleolus"/>
    <property type="evidence" value="ECO:0007669"/>
    <property type="project" value="TreeGrafter"/>
</dbReference>
<dbReference type="InterPro" id="IPR053278">
    <property type="entry name" value="Pre-60S_factor_ECM1"/>
</dbReference>
<accession>A0A179UYX7</accession>
<protein>
    <recommendedName>
        <fullName evidence="10">Ribosome biogenesis protein Alb1</fullName>
    </recommendedName>
</protein>
<organism evidence="8 9">
    <name type="scientific">Blastomyces gilchristii (strain SLH14081)</name>
    <name type="common">Blastomyces dermatitidis</name>
    <dbReference type="NCBI Taxonomy" id="559298"/>
    <lineage>
        <taxon>Eukaryota</taxon>
        <taxon>Fungi</taxon>
        <taxon>Dikarya</taxon>
        <taxon>Ascomycota</taxon>
        <taxon>Pezizomycotina</taxon>
        <taxon>Eurotiomycetes</taxon>
        <taxon>Eurotiomycetidae</taxon>
        <taxon>Onygenales</taxon>
        <taxon>Ajellomycetaceae</taxon>
        <taxon>Blastomyces</taxon>
    </lineage>
</organism>
<evidence type="ECO:0000313" key="8">
    <source>
        <dbReference type="EMBL" id="OAT13040.1"/>
    </source>
</evidence>
<feature type="compositionally biased region" description="Basic residues" evidence="7">
    <location>
        <begin position="93"/>
        <end position="108"/>
    </location>
</feature>
<keyword evidence="5" id="KW-0690">Ribosome biogenesis</keyword>
<dbReference type="KEGG" id="bgh:BDBG_08313"/>
<dbReference type="GeneID" id="8501693"/>
<comment type="subcellular location">
    <subcellularLocation>
        <location evidence="2">Cytoplasm</location>
    </subcellularLocation>
    <subcellularLocation>
        <location evidence="1">Nucleus</location>
    </subcellularLocation>
</comment>
<dbReference type="PANTHER" id="PTHR28280:SF1">
    <property type="entry name" value="SHUTTLING PRE-60S FACTOR ECM1"/>
    <property type="match status" value="1"/>
</dbReference>
<proteinExistence type="predicted"/>
<dbReference type="VEuPathDB" id="FungiDB:BDBG_08313"/>
<sequence>MPRWGFYAPSSNATIPQPSSDKYVIQHNKPTTIMAKTPKLKAKITSKSLRSRAVKRAVSPTDESLLKSLPRAEPIPTFKPHVLSAQHNAGITKKSKSKQLTRAQRRRQEKGMERAEFVMDKTEKKIAKSLGKGRVVKERRATWEEMNRKALAALGKLVSGGGDEDNAEVMDEDGASKGTSTQTTKAISKPLQQAAPTQKFEFEEDGEIT</sequence>
<dbReference type="Pfam" id="PF09135">
    <property type="entry name" value="Alb1"/>
    <property type="match status" value="1"/>
</dbReference>
<dbReference type="OrthoDB" id="5304887at2759"/>
<reference evidence="9" key="1">
    <citation type="journal article" date="2015" name="PLoS Genet.">
        <title>The dynamic genome and transcriptome of the human fungal pathogen Blastomyces and close relative Emmonsia.</title>
        <authorList>
            <person name="Munoz J.F."/>
            <person name="Gauthier G.M."/>
            <person name="Desjardins C.A."/>
            <person name="Gallo J.E."/>
            <person name="Holder J."/>
            <person name="Sullivan T.D."/>
            <person name="Marty A.J."/>
            <person name="Carmen J.C."/>
            <person name="Chen Z."/>
            <person name="Ding L."/>
            <person name="Gujja S."/>
            <person name="Magrini V."/>
            <person name="Misas E."/>
            <person name="Mitreva M."/>
            <person name="Priest M."/>
            <person name="Saif S."/>
            <person name="Whiston E.A."/>
            <person name="Young S."/>
            <person name="Zeng Q."/>
            <person name="Goldman W.E."/>
            <person name="Mardis E.R."/>
            <person name="Taylor J.W."/>
            <person name="McEwen J.G."/>
            <person name="Clay O.K."/>
            <person name="Klein B.S."/>
            <person name="Cuomo C.A."/>
        </authorList>
    </citation>
    <scope>NUCLEOTIDE SEQUENCE [LARGE SCALE GENOMIC DNA]</scope>
    <source>
        <strain evidence="9">SLH14081</strain>
    </source>
</reference>
<feature type="region of interest" description="Disordered" evidence="7">
    <location>
        <begin position="158"/>
        <end position="209"/>
    </location>
</feature>
<evidence type="ECO:0000256" key="5">
    <source>
        <dbReference type="ARBA" id="ARBA00022517"/>
    </source>
</evidence>
<dbReference type="Proteomes" id="UP000002038">
    <property type="component" value="Unassembled WGS sequence"/>
</dbReference>
<feature type="compositionally biased region" description="Polar residues" evidence="7">
    <location>
        <begin position="177"/>
        <end position="196"/>
    </location>
</feature>
<keyword evidence="3" id="KW-0813">Transport</keyword>
<keyword evidence="4" id="KW-0963">Cytoplasm</keyword>
<dbReference type="GO" id="GO:0030687">
    <property type="term" value="C:preribosome, large subunit precursor"/>
    <property type="evidence" value="ECO:0007669"/>
    <property type="project" value="TreeGrafter"/>
</dbReference>
<evidence type="ECO:0000256" key="3">
    <source>
        <dbReference type="ARBA" id="ARBA00022448"/>
    </source>
</evidence>